<dbReference type="Gene3D" id="3.80.10.10">
    <property type="entry name" value="Ribonuclease Inhibitor"/>
    <property type="match status" value="2"/>
</dbReference>
<dbReference type="Pfam" id="PF25372">
    <property type="entry name" value="DUF7885"/>
    <property type="match status" value="1"/>
</dbReference>
<evidence type="ECO:0000256" key="5">
    <source>
        <dbReference type="ARBA" id="ARBA00022777"/>
    </source>
</evidence>
<dbReference type="SUPFAM" id="SSF56112">
    <property type="entry name" value="Protein kinase-like (PK-like)"/>
    <property type="match status" value="1"/>
</dbReference>
<feature type="region of interest" description="Disordered" evidence="8">
    <location>
        <begin position="373"/>
        <end position="413"/>
    </location>
</feature>
<dbReference type="InterPro" id="IPR017441">
    <property type="entry name" value="Protein_kinase_ATP_BS"/>
</dbReference>
<dbReference type="PROSITE" id="PS50011">
    <property type="entry name" value="PROTEIN_KINASE_DOM"/>
    <property type="match status" value="1"/>
</dbReference>
<keyword evidence="5 10" id="KW-0418">Kinase</keyword>
<name>A0A225D1S7_9BACT</name>
<dbReference type="PROSITE" id="PS00108">
    <property type="entry name" value="PROTEIN_KINASE_ST"/>
    <property type="match status" value="1"/>
</dbReference>
<evidence type="ECO:0000256" key="4">
    <source>
        <dbReference type="ARBA" id="ARBA00022741"/>
    </source>
</evidence>
<keyword evidence="2 10" id="KW-0723">Serine/threonine-protein kinase</keyword>
<dbReference type="InterPro" id="IPR008271">
    <property type="entry name" value="Ser/Thr_kinase_AS"/>
</dbReference>
<protein>
    <recommendedName>
        <fullName evidence="1">non-specific serine/threonine protein kinase</fullName>
        <ecNumber evidence="1">2.7.11.1</ecNumber>
    </recommendedName>
</protein>
<dbReference type="FunFam" id="1.10.510.10:FF:000021">
    <property type="entry name" value="Serine/threonine protein kinase"/>
    <property type="match status" value="1"/>
</dbReference>
<dbReference type="InterPro" id="IPR000719">
    <property type="entry name" value="Prot_kinase_dom"/>
</dbReference>
<dbReference type="GO" id="GO:0005524">
    <property type="term" value="F:ATP binding"/>
    <property type="evidence" value="ECO:0007669"/>
    <property type="project" value="UniProtKB-UniRule"/>
</dbReference>
<dbReference type="PANTHER" id="PTHR43289:SF6">
    <property type="entry name" value="SERINE_THREONINE-PROTEIN KINASE NEKL-3"/>
    <property type="match status" value="1"/>
</dbReference>
<dbReference type="RefSeq" id="WP_088258741.1">
    <property type="nucleotide sequence ID" value="NZ_NIDE01000017.1"/>
</dbReference>
<evidence type="ECO:0000256" key="1">
    <source>
        <dbReference type="ARBA" id="ARBA00012513"/>
    </source>
</evidence>
<dbReference type="PROSITE" id="PS00107">
    <property type="entry name" value="PROTEIN_KINASE_ATP"/>
    <property type="match status" value="1"/>
</dbReference>
<evidence type="ECO:0000259" key="9">
    <source>
        <dbReference type="PROSITE" id="PS50011"/>
    </source>
</evidence>
<gene>
    <name evidence="10" type="ORF">FRUB_08123</name>
</gene>
<evidence type="ECO:0000256" key="8">
    <source>
        <dbReference type="SAM" id="MobiDB-lite"/>
    </source>
</evidence>
<accession>A0A225D1S7</accession>
<dbReference type="EMBL" id="NIDE01000017">
    <property type="protein sequence ID" value="OWK35560.1"/>
    <property type="molecule type" value="Genomic_DNA"/>
</dbReference>
<feature type="binding site" evidence="7">
    <location>
        <position position="142"/>
    </location>
    <ligand>
        <name>ATP</name>
        <dbReference type="ChEBI" id="CHEBI:30616"/>
    </ligand>
</feature>
<dbReference type="InterPro" id="IPR011009">
    <property type="entry name" value="Kinase-like_dom_sf"/>
</dbReference>
<evidence type="ECO:0000313" key="10">
    <source>
        <dbReference type="EMBL" id="OWK35560.1"/>
    </source>
</evidence>
<feature type="compositionally biased region" description="Low complexity" evidence="8">
    <location>
        <begin position="391"/>
        <end position="405"/>
    </location>
</feature>
<dbReference type="InterPro" id="IPR057207">
    <property type="entry name" value="FBXL15_LRR"/>
</dbReference>
<dbReference type="CDD" id="cd14014">
    <property type="entry name" value="STKc_PknB_like"/>
    <property type="match status" value="1"/>
</dbReference>
<sequence>MPTDPARAQALFVASAEIADRAARVAFLDDACGSDLGLKVRVEALLRAHDQSDSLLDTPLVAPQTFAQDKDIAPTGGTSTVAGTPGGAENDEIPLGFLAPSARPDSLGRIGHYDILQVLGRGGFGIVLRAFDDLLQRVVALKVLAPALAATSPARKRFLREARSSAAVRHENVVQVHVVEEQPLPYLVMEFIPGETLQQRLDRTGPLETDEIVRLGRQIAAGLAAAHATGLIHRDIKPCNILIEAGAHERAKITDFGLARTADDASLTQSGLLAGTPMYMAPEQAAGEKLDHRADLFSLGSVLYVMATGRPPFRAASTFAVLKRVVEDYPRPIRDVIPEVPQWLCDIISRLHAKKPDERFATAGEVAELLERFSAKSQRPGNDEHRPTSTPPAARAAPPAGADRPTAPPAQPPRFRPRLWTLVAVVFLLSIGSLGVAEATGVSDVHGTVVRLFSPEGTLVVEVDDPEVSVRIDGPELVITGAGVKEIRLKPGQYTVEARKDGKVVSQELVTVTKDGRQIVRVSRESQPLAKEKDVVPTIADPDRRGAEYAFSIGASVHVNGEGEKIESAAGLPRGSFRLTEVDASDNKQVTDAGLAHFRGCKHVTYLSLYRTEVTDAGLAHFKDCKDLTALNLRETPTSDAGMAHFEHCKNLQYLELLNTQVTDAGLAHFHDCKKLRYLSLFNTHVTDAGMAYFEGCKDLTDLVLNGTNVTDAGLSRFKNCKELAQLQLSNTPVSNAGLIHFKDFKKLTVLRIEGTKITDLSIIKGAPLKALCCDFQPERDAEILRSIKTLESINDKPVKEFWKDVDANK</sequence>
<proteinExistence type="predicted"/>
<evidence type="ECO:0000256" key="7">
    <source>
        <dbReference type="PROSITE-ProRule" id="PRU10141"/>
    </source>
</evidence>
<comment type="caution">
    <text evidence="10">The sequence shown here is derived from an EMBL/GenBank/DDBJ whole genome shotgun (WGS) entry which is preliminary data.</text>
</comment>
<dbReference type="EC" id="2.7.11.1" evidence="1"/>
<dbReference type="PANTHER" id="PTHR43289">
    <property type="entry name" value="MITOGEN-ACTIVATED PROTEIN KINASE KINASE KINASE 20-RELATED"/>
    <property type="match status" value="1"/>
</dbReference>
<evidence type="ECO:0000256" key="6">
    <source>
        <dbReference type="ARBA" id="ARBA00022840"/>
    </source>
</evidence>
<organism evidence="10 11">
    <name type="scientific">Fimbriiglobus ruber</name>
    <dbReference type="NCBI Taxonomy" id="1908690"/>
    <lineage>
        <taxon>Bacteria</taxon>
        <taxon>Pseudomonadati</taxon>
        <taxon>Planctomycetota</taxon>
        <taxon>Planctomycetia</taxon>
        <taxon>Gemmatales</taxon>
        <taxon>Gemmataceae</taxon>
        <taxon>Fimbriiglobus</taxon>
    </lineage>
</organism>
<dbReference type="SUPFAM" id="SSF52047">
    <property type="entry name" value="RNI-like"/>
    <property type="match status" value="1"/>
</dbReference>
<dbReference type="OrthoDB" id="6111975at2"/>
<keyword evidence="11" id="KW-1185">Reference proteome</keyword>
<dbReference type="SMART" id="SM00220">
    <property type="entry name" value="S_TKc"/>
    <property type="match status" value="1"/>
</dbReference>
<dbReference type="InterPro" id="IPR032675">
    <property type="entry name" value="LRR_dom_sf"/>
</dbReference>
<evidence type="ECO:0000313" key="11">
    <source>
        <dbReference type="Proteomes" id="UP000214646"/>
    </source>
</evidence>
<feature type="domain" description="Protein kinase" evidence="9">
    <location>
        <begin position="113"/>
        <end position="373"/>
    </location>
</feature>
<keyword evidence="6 7" id="KW-0067">ATP-binding</keyword>
<dbReference type="GO" id="GO:0004674">
    <property type="term" value="F:protein serine/threonine kinase activity"/>
    <property type="evidence" value="ECO:0007669"/>
    <property type="project" value="UniProtKB-KW"/>
</dbReference>
<evidence type="ECO:0000256" key="2">
    <source>
        <dbReference type="ARBA" id="ARBA00022527"/>
    </source>
</evidence>
<keyword evidence="4 7" id="KW-0547">Nucleotide-binding</keyword>
<keyword evidence="3" id="KW-0808">Transferase</keyword>
<reference evidence="11" key="1">
    <citation type="submission" date="2017-06" db="EMBL/GenBank/DDBJ databases">
        <title>Genome analysis of Fimbriiglobus ruber SP5, the first member of the order Planctomycetales with confirmed chitinolytic capability.</title>
        <authorList>
            <person name="Ravin N.V."/>
            <person name="Rakitin A.L."/>
            <person name="Ivanova A.A."/>
            <person name="Beletsky A.V."/>
            <person name="Kulichevskaya I.S."/>
            <person name="Mardanov A.V."/>
            <person name="Dedysh S.N."/>
        </authorList>
    </citation>
    <scope>NUCLEOTIDE SEQUENCE [LARGE SCALE GENOMIC DNA]</scope>
    <source>
        <strain evidence="11">SP5</strain>
    </source>
</reference>
<dbReference type="AlphaFoldDB" id="A0A225D1S7"/>
<dbReference type="Pfam" id="PF00069">
    <property type="entry name" value="Pkinase"/>
    <property type="match status" value="1"/>
</dbReference>
<dbReference type="Gene3D" id="3.30.200.20">
    <property type="entry name" value="Phosphorylase Kinase, domain 1"/>
    <property type="match status" value="1"/>
</dbReference>
<evidence type="ECO:0000256" key="3">
    <source>
        <dbReference type="ARBA" id="ARBA00022679"/>
    </source>
</evidence>
<dbReference type="Gene3D" id="1.10.510.10">
    <property type="entry name" value="Transferase(Phosphotransferase) domain 1"/>
    <property type="match status" value="1"/>
</dbReference>
<dbReference type="Proteomes" id="UP000214646">
    <property type="component" value="Unassembled WGS sequence"/>
</dbReference>